<dbReference type="InterPro" id="IPR031127">
    <property type="entry name" value="E3_UB_ligase_RBR"/>
</dbReference>
<dbReference type="CDD" id="cd20335">
    <property type="entry name" value="BRcat_RBR"/>
    <property type="match status" value="1"/>
</dbReference>
<keyword evidence="5" id="KW-0677">Repeat</keyword>
<sequence length="826" mass="94603">MSKLRRSLSGVFGGKKANPATPGGLGTLQSIPENNIPIPPYHHEEVQYEEHLQQAVLDSLRDRSHALEQERNSATTRARHLEEQLRTKAAEHDTMQRTLGRLQQDNAKIRDCEASRQRDYQATLDTVRQEKNSLESKHAQEIVELQQNVKEYQVYCVKLDGTQQELREKIRILESENDTLLKSPECAVADIQEDKAKLRKRVEALEAERSHERSVREAGNRAHHSLQKRLVVTNKQNTKLAEQVAALHQEMEVLKAESSRQMAQQLEEQQQRHEIQKEEASRVLETALTPRAILVHKMLSQSSQNAEVNGNGPNAASFLQSCSPAMLTNHLLDIQLNTQQARRFSENVSIGEHKLVLCDLCQRPKFARKPNVNSRLRINEFTRPPRRCCSKSVCTDCYLSNVVNSLASDWWMNLAVSDWLMCPTPDCGQSLSISHREGLANLLRQLGDKDTENNLVMYDRIMAFRTALKQLEPRPDENAMKIARNLHGQLMYVGRMHSLFDPMFSNTEPDYTGRIPPFQPGKISLISVDYEGGSIQVPLFMRFLQRLRSPIECAYCAEEFYDFNFGSVTEWLDLCTGFHGDWMWKILQFPVKLGLECRHDIDFCTGCLEKHLESQLDQFGRSKCDQLACPAHGCGRLLTYQEIQLYAEPETFDKYDRYLNLNTLSGYPNFRWCLGPGCSSGQIYDDGDDDEFVDTRVHCQDCAFEMCLHHSMPWHEGQTCEQYDSMRQHGDPDFQQTQDWIRQNTKPCPSCRENIEKGEACFHMTCSICQFEFCWVCLADWSRISPSPGRHNANAHGTGCPFRTNGLTPTQVSGSNLEDALGRRRR</sequence>
<evidence type="ECO:0000256" key="7">
    <source>
        <dbReference type="ARBA" id="ARBA00022786"/>
    </source>
</evidence>
<keyword evidence="4" id="KW-0479">Metal-binding</keyword>
<evidence type="ECO:0000256" key="6">
    <source>
        <dbReference type="ARBA" id="ARBA00022771"/>
    </source>
</evidence>
<keyword evidence="6" id="KW-0863">Zinc-finger</keyword>
<evidence type="ECO:0000256" key="5">
    <source>
        <dbReference type="ARBA" id="ARBA00022737"/>
    </source>
</evidence>
<feature type="region of interest" description="Disordered" evidence="10">
    <location>
        <begin position="804"/>
        <end position="826"/>
    </location>
</feature>
<dbReference type="Gene3D" id="1.20.120.1750">
    <property type="match status" value="1"/>
</dbReference>
<evidence type="ECO:0000313" key="12">
    <source>
        <dbReference type="EMBL" id="KAH7161833.1"/>
    </source>
</evidence>
<organism evidence="12 13">
    <name type="scientific">Dactylonectria macrodidyma</name>
    <dbReference type="NCBI Taxonomy" id="307937"/>
    <lineage>
        <taxon>Eukaryota</taxon>
        <taxon>Fungi</taxon>
        <taxon>Dikarya</taxon>
        <taxon>Ascomycota</taxon>
        <taxon>Pezizomycotina</taxon>
        <taxon>Sordariomycetes</taxon>
        <taxon>Hypocreomycetidae</taxon>
        <taxon>Hypocreales</taxon>
        <taxon>Nectriaceae</taxon>
        <taxon>Dactylonectria</taxon>
    </lineage>
</organism>
<evidence type="ECO:0000256" key="2">
    <source>
        <dbReference type="ARBA" id="ARBA00012251"/>
    </source>
</evidence>
<keyword evidence="3" id="KW-0808">Transferase</keyword>
<dbReference type="InterPro" id="IPR044066">
    <property type="entry name" value="TRIAD_supradom"/>
</dbReference>
<evidence type="ECO:0000313" key="13">
    <source>
        <dbReference type="Proteomes" id="UP000738349"/>
    </source>
</evidence>
<comment type="catalytic activity">
    <reaction evidence="1">
        <text>[E2 ubiquitin-conjugating enzyme]-S-ubiquitinyl-L-cysteine + [acceptor protein]-L-lysine = [E2 ubiquitin-conjugating enzyme]-L-cysteine + [acceptor protein]-N(6)-ubiquitinyl-L-lysine.</text>
        <dbReference type="EC" id="2.3.2.31"/>
    </reaction>
</comment>
<comment type="caution">
    <text evidence="12">The sequence shown here is derived from an EMBL/GenBank/DDBJ whole genome shotgun (WGS) entry which is preliminary data.</text>
</comment>
<dbReference type="SMART" id="SM00647">
    <property type="entry name" value="IBR"/>
    <property type="match status" value="2"/>
</dbReference>
<gene>
    <name evidence="12" type="ORF">EDB81DRAFT_854109</name>
</gene>
<feature type="region of interest" description="Disordered" evidence="10">
    <location>
        <begin position="1"/>
        <end position="31"/>
    </location>
</feature>
<evidence type="ECO:0000256" key="3">
    <source>
        <dbReference type="ARBA" id="ARBA00022679"/>
    </source>
</evidence>
<feature type="compositionally biased region" description="Polar residues" evidence="10">
    <location>
        <begin position="805"/>
        <end position="816"/>
    </location>
</feature>
<keyword evidence="9" id="KW-0175">Coiled coil</keyword>
<keyword evidence="8" id="KW-0862">Zinc</keyword>
<reference evidence="12" key="1">
    <citation type="journal article" date="2021" name="Nat. Commun.">
        <title>Genetic determinants of endophytism in the Arabidopsis root mycobiome.</title>
        <authorList>
            <person name="Mesny F."/>
            <person name="Miyauchi S."/>
            <person name="Thiergart T."/>
            <person name="Pickel B."/>
            <person name="Atanasova L."/>
            <person name="Karlsson M."/>
            <person name="Huettel B."/>
            <person name="Barry K.W."/>
            <person name="Haridas S."/>
            <person name="Chen C."/>
            <person name="Bauer D."/>
            <person name="Andreopoulos W."/>
            <person name="Pangilinan J."/>
            <person name="LaButti K."/>
            <person name="Riley R."/>
            <person name="Lipzen A."/>
            <person name="Clum A."/>
            <person name="Drula E."/>
            <person name="Henrissat B."/>
            <person name="Kohler A."/>
            <person name="Grigoriev I.V."/>
            <person name="Martin F.M."/>
            <person name="Hacquard S."/>
        </authorList>
    </citation>
    <scope>NUCLEOTIDE SEQUENCE</scope>
    <source>
        <strain evidence="12">MPI-CAGE-AT-0147</strain>
    </source>
</reference>
<dbReference type="GO" id="GO:0061630">
    <property type="term" value="F:ubiquitin protein ligase activity"/>
    <property type="evidence" value="ECO:0007669"/>
    <property type="project" value="UniProtKB-EC"/>
</dbReference>
<evidence type="ECO:0000256" key="1">
    <source>
        <dbReference type="ARBA" id="ARBA00001798"/>
    </source>
</evidence>
<dbReference type="GO" id="GO:0016567">
    <property type="term" value="P:protein ubiquitination"/>
    <property type="evidence" value="ECO:0007669"/>
    <property type="project" value="InterPro"/>
</dbReference>
<dbReference type="EC" id="2.3.2.31" evidence="2"/>
<dbReference type="SUPFAM" id="SSF57850">
    <property type="entry name" value="RING/U-box"/>
    <property type="match status" value="3"/>
</dbReference>
<dbReference type="GO" id="GO:0008270">
    <property type="term" value="F:zinc ion binding"/>
    <property type="evidence" value="ECO:0007669"/>
    <property type="project" value="UniProtKB-KW"/>
</dbReference>
<proteinExistence type="predicted"/>
<keyword evidence="13" id="KW-1185">Reference proteome</keyword>
<evidence type="ECO:0000259" key="11">
    <source>
        <dbReference type="PROSITE" id="PS51873"/>
    </source>
</evidence>
<dbReference type="Pfam" id="PF01485">
    <property type="entry name" value="IBR"/>
    <property type="match status" value="1"/>
</dbReference>
<evidence type="ECO:0000256" key="9">
    <source>
        <dbReference type="SAM" id="Coils"/>
    </source>
</evidence>
<dbReference type="EMBL" id="JAGMUV010000004">
    <property type="protein sequence ID" value="KAH7161833.1"/>
    <property type="molecule type" value="Genomic_DNA"/>
</dbReference>
<evidence type="ECO:0000256" key="8">
    <source>
        <dbReference type="ARBA" id="ARBA00022833"/>
    </source>
</evidence>
<dbReference type="InterPro" id="IPR002867">
    <property type="entry name" value="IBR_dom"/>
</dbReference>
<dbReference type="AlphaFoldDB" id="A0A9P9FHZ6"/>
<evidence type="ECO:0000256" key="4">
    <source>
        <dbReference type="ARBA" id="ARBA00022723"/>
    </source>
</evidence>
<feature type="coiled-coil region" evidence="9">
    <location>
        <begin position="57"/>
        <end position="286"/>
    </location>
</feature>
<accession>A0A9P9FHZ6</accession>
<name>A0A9P9FHZ6_9HYPO</name>
<dbReference type="PANTHER" id="PTHR11685">
    <property type="entry name" value="RBR FAMILY RING FINGER AND IBR DOMAIN-CONTAINING"/>
    <property type="match status" value="1"/>
</dbReference>
<dbReference type="Proteomes" id="UP000738349">
    <property type="component" value="Unassembled WGS sequence"/>
</dbReference>
<dbReference type="PROSITE" id="PS51873">
    <property type="entry name" value="TRIAD"/>
    <property type="match status" value="1"/>
</dbReference>
<dbReference type="OrthoDB" id="1431934at2759"/>
<protein>
    <recommendedName>
        <fullName evidence="2">RBR-type E3 ubiquitin transferase</fullName>
        <ecNumber evidence="2">2.3.2.31</ecNumber>
    </recommendedName>
</protein>
<evidence type="ECO:0000256" key="10">
    <source>
        <dbReference type="SAM" id="MobiDB-lite"/>
    </source>
</evidence>
<keyword evidence="7" id="KW-0833">Ubl conjugation pathway</keyword>
<dbReference type="Pfam" id="PF22191">
    <property type="entry name" value="IBR_1"/>
    <property type="match status" value="1"/>
</dbReference>
<feature type="domain" description="RING-type" evidence="11">
    <location>
        <begin position="549"/>
        <end position="804"/>
    </location>
</feature>